<organism evidence="2 3">
    <name type="scientific">Ketogulonicigenium robustum</name>
    <dbReference type="NCBI Taxonomy" id="92947"/>
    <lineage>
        <taxon>Bacteria</taxon>
        <taxon>Pseudomonadati</taxon>
        <taxon>Pseudomonadota</taxon>
        <taxon>Alphaproteobacteria</taxon>
        <taxon>Rhodobacterales</taxon>
        <taxon>Roseobacteraceae</taxon>
        <taxon>Ketogulonicigenium</taxon>
    </lineage>
</organism>
<evidence type="ECO:0000256" key="1">
    <source>
        <dbReference type="SAM" id="SignalP"/>
    </source>
</evidence>
<evidence type="ECO:0000313" key="3">
    <source>
        <dbReference type="Proteomes" id="UP000242447"/>
    </source>
</evidence>
<dbReference type="Gene3D" id="2.60.40.1880">
    <property type="entry name" value="Invasion associated locus B (IalB) protein"/>
    <property type="match status" value="1"/>
</dbReference>
<dbReference type="InterPro" id="IPR038696">
    <property type="entry name" value="IalB_sf"/>
</dbReference>
<accession>A0A1W6NYA0</accession>
<keyword evidence="1" id="KW-0732">Signal</keyword>
<dbReference type="STRING" id="92947.BVG79_00842"/>
<gene>
    <name evidence="2" type="ORF">BVG79_00842</name>
</gene>
<keyword evidence="3" id="KW-1185">Reference proteome</keyword>
<dbReference type="Proteomes" id="UP000242447">
    <property type="component" value="Chromosome"/>
</dbReference>
<protein>
    <submittedName>
        <fullName evidence="2">Invasion associated locus B family protein</fullName>
    </submittedName>
</protein>
<dbReference type="Pfam" id="PF06776">
    <property type="entry name" value="IalB"/>
    <property type="match status" value="1"/>
</dbReference>
<dbReference type="InterPro" id="IPR010642">
    <property type="entry name" value="Invasion_prot_B"/>
</dbReference>
<sequence>MQRNTLKIVSAALAVLISAPAFAQDTAPTTPPAANGLSTGEAVAPAAPQVGQPYVKETFGDWALRCIEAGEGETDPCHLYQLLSDDTDNPVAEISIFPLPAGQEAAAGATIITPLETLLQAGVVIDVDSQGARRYPFAFCGAAGCVSRVALTAEELDQFRRGTAATLTIVPALSTAEDPSVHLQIPLAGFTAAFRAAEAEMPATGN</sequence>
<feature type="signal peptide" evidence="1">
    <location>
        <begin position="1"/>
        <end position="23"/>
    </location>
</feature>
<evidence type="ECO:0000313" key="2">
    <source>
        <dbReference type="EMBL" id="ARO14194.1"/>
    </source>
</evidence>
<dbReference type="RefSeq" id="WP_085785780.1">
    <property type="nucleotide sequence ID" value="NZ_CP019937.1"/>
</dbReference>
<reference evidence="2 3" key="1">
    <citation type="submission" date="2017-02" db="EMBL/GenBank/DDBJ databases">
        <title>Ketogulonicigenium robustum SPU B003 Genome sequencing and assembly.</title>
        <authorList>
            <person name="Li Y."/>
            <person name="Liu L."/>
            <person name="Wang C."/>
            <person name="Zhang M."/>
            <person name="Zhang T."/>
            <person name="Zhang Y."/>
        </authorList>
    </citation>
    <scope>NUCLEOTIDE SEQUENCE [LARGE SCALE GENOMIC DNA]</scope>
    <source>
        <strain evidence="2 3">SPU_B003</strain>
    </source>
</reference>
<proteinExistence type="predicted"/>
<feature type="chain" id="PRO_5013003955" evidence="1">
    <location>
        <begin position="24"/>
        <end position="206"/>
    </location>
</feature>
<dbReference type="EMBL" id="CP019937">
    <property type="protein sequence ID" value="ARO14194.1"/>
    <property type="molecule type" value="Genomic_DNA"/>
</dbReference>
<dbReference type="AlphaFoldDB" id="A0A1W6NYA0"/>
<name>A0A1W6NYA0_9RHOB</name>
<dbReference type="OrthoDB" id="9797912at2"/>
<dbReference type="KEGG" id="kro:BVG79_00842"/>